<evidence type="ECO:0000256" key="4">
    <source>
        <dbReference type="ARBA" id="ARBA00023141"/>
    </source>
</evidence>
<evidence type="ECO:0000313" key="9">
    <source>
        <dbReference type="EMBL" id="KAI5958359.1"/>
    </source>
</evidence>
<accession>A0AAD5BEV9</accession>
<feature type="domain" description="ACT" evidence="8">
    <location>
        <begin position="227"/>
        <end position="300"/>
    </location>
</feature>
<dbReference type="EMBL" id="JAIHNG010000118">
    <property type="protein sequence ID" value="KAI5958359.1"/>
    <property type="molecule type" value="Genomic_DNA"/>
</dbReference>
<dbReference type="Pfam" id="PF01842">
    <property type="entry name" value="ACT"/>
    <property type="match status" value="1"/>
</dbReference>
<dbReference type="Gene3D" id="3.40.190.10">
    <property type="entry name" value="Periplasmic binding protein-like II"/>
    <property type="match status" value="2"/>
</dbReference>
<sequence>MTTKVAFLGPEGTYTHQVCSAREVAIRILSTNSEFQAVLQQFGTDNVEISPQQSIGDCFQAISSHSVDFAVIPFENSTNGQVVFTYDLLRDWFLNEEQQCKFRIVGEQFVSIHHNLLSNGKLQEINTIYSHPQVWTQVGGYLSTLPKSITRIDVGSTSKAAELVSQDKTNKSAAISSLMSSKLYNLPILKANIEDNVNNTTRFLILGYNEPPATDTNDQEVQKVTSVMFTLPNDDPGALCDVLVQFKENGINLTSISSRPANLKPWQYVFFVETLGKINADVLKKIQRLCRDIEILGEFNRNWRFNQHQ</sequence>
<evidence type="ECO:0000259" key="8">
    <source>
        <dbReference type="PROSITE" id="PS51671"/>
    </source>
</evidence>
<evidence type="ECO:0000256" key="2">
    <source>
        <dbReference type="ARBA" id="ARBA00013147"/>
    </source>
</evidence>
<dbReference type="AlphaFoldDB" id="A0AAD5BEV9"/>
<dbReference type="Gene3D" id="3.30.70.260">
    <property type="match status" value="1"/>
</dbReference>
<evidence type="ECO:0000256" key="6">
    <source>
        <dbReference type="ARBA" id="ARBA00023239"/>
    </source>
</evidence>
<evidence type="ECO:0000256" key="1">
    <source>
        <dbReference type="ARBA" id="ARBA00004741"/>
    </source>
</evidence>
<dbReference type="GO" id="GO:0005737">
    <property type="term" value="C:cytoplasm"/>
    <property type="evidence" value="ECO:0007669"/>
    <property type="project" value="TreeGrafter"/>
</dbReference>
<dbReference type="InterPro" id="IPR018528">
    <property type="entry name" value="Preph_deHydtase_CS"/>
</dbReference>
<organism evidence="9 10">
    <name type="scientific">Candida theae</name>
    <dbReference type="NCBI Taxonomy" id="1198502"/>
    <lineage>
        <taxon>Eukaryota</taxon>
        <taxon>Fungi</taxon>
        <taxon>Dikarya</taxon>
        <taxon>Ascomycota</taxon>
        <taxon>Saccharomycotina</taxon>
        <taxon>Pichiomycetes</taxon>
        <taxon>Debaryomycetaceae</taxon>
        <taxon>Candida/Lodderomyces clade</taxon>
        <taxon>Candida</taxon>
    </lineage>
</organism>
<keyword evidence="5" id="KW-0584">Phenylalanine biosynthesis</keyword>
<evidence type="ECO:0000256" key="3">
    <source>
        <dbReference type="ARBA" id="ARBA00022605"/>
    </source>
</evidence>
<dbReference type="InterPro" id="IPR002912">
    <property type="entry name" value="ACT_dom"/>
</dbReference>
<name>A0AAD5BEV9_9ASCO</name>
<dbReference type="PANTHER" id="PTHR21022:SF19">
    <property type="entry name" value="PREPHENATE DEHYDRATASE-RELATED"/>
    <property type="match status" value="1"/>
</dbReference>
<dbReference type="EC" id="4.2.1.51" evidence="2"/>
<dbReference type="CDD" id="cd13532">
    <property type="entry name" value="PBP2_PDT_like"/>
    <property type="match status" value="1"/>
</dbReference>
<dbReference type="CDD" id="cd04905">
    <property type="entry name" value="ACT_CM-PDT"/>
    <property type="match status" value="1"/>
</dbReference>
<evidence type="ECO:0000259" key="7">
    <source>
        <dbReference type="PROSITE" id="PS51171"/>
    </source>
</evidence>
<gene>
    <name evidence="9" type="ORF">KGF57_002716</name>
</gene>
<dbReference type="InterPro" id="IPR001086">
    <property type="entry name" value="Preph_deHydtase"/>
</dbReference>
<dbReference type="SUPFAM" id="SSF53850">
    <property type="entry name" value="Periplasmic binding protein-like II"/>
    <property type="match status" value="1"/>
</dbReference>
<keyword evidence="4" id="KW-0057">Aromatic amino acid biosynthesis</keyword>
<reference evidence="9 10" key="1">
    <citation type="journal article" date="2022" name="DNA Res.">
        <title>Genome analysis of five recently described species of the CUG-Ser clade uncovers Candida theae as a new hybrid lineage with pathogenic potential in the Candida parapsilosis species complex.</title>
        <authorList>
            <person name="Mixao V."/>
            <person name="Del Olmo V."/>
            <person name="Hegedusova E."/>
            <person name="Saus E."/>
            <person name="Pryszcz L."/>
            <person name="Cillingova A."/>
            <person name="Nosek J."/>
            <person name="Gabaldon T."/>
        </authorList>
    </citation>
    <scope>NUCLEOTIDE SEQUENCE [LARGE SCALE GENOMIC DNA]</scope>
    <source>
        <strain evidence="9 10">CBS 12239</strain>
    </source>
</reference>
<dbReference type="PROSITE" id="PS51671">
    <property type="entry name" value="ACT"/>
    <property type="match status" value="1"/>
</dbReference>
<dbReference type="Proteomes" id="UP001204833">
    <property type="component" value="Unassembled WGS sequence"/>
</dbReference>
<dbReference type="NCBIfam" id="NF008865">
    <property type="entry name" value="PRK11898.1"/>
    <property type="match status" value="1"/>
</dbReference>
<keyword evidence="6" id="KW-0456">Lyase</keyword>
<dbReference type="PROSITE" id="PS51171">
    <property type="entry name" value="PREPHENATE_DEHYDR_3"/>
    <property type="match status" value="1"/>
</dbReference>
<dbReference type="Pfam" id="PF00800">
    <property type="entry name" value="PDT"/>
    <property type="match status" value="1"/>
</dbReference>
<feature type="domain" description="Prephenate dehydratase" evidence="7">
    <location>
        <begin position="4"/>
        <end position="208"/>
    </location>
</feature>
<keyword evidence="10" id="KW-1185">Reference proteome</keyword>
<evidence type="ECO:0000256" key="5">
    <source>
        <dbReference type="ARBA" id="ARBA00023222"/>
    </source>
</evidence>
<dbReference type="PIRSF" id="PIRSF001500">
    <property type="entry name" value="Chor_mut_pdt_Ppr"/>
    <property type="match status" value="1"/>
</dbReference>
<keyword evidence="3" id="KW-0028">Amino-acid biosynthesis</keyword>
<comment type="caution">
    <text evidence="9">The sequence shown here is derived from an EMBL/GenBank/DDBJ whole genome shotgun (WGS) entry which is preliminary data.</text>
</comment>
<protein>
    <recommendedName>
        <fullName evidence="2">prephenate dehydratase</fullName>
        <ecNumber evidence="2">4.2.1.51</ecNumber>
    </recommendedName>
</protein>
<dbReference type="RefSeq" id="XP_051608950.1">
    <property type="nucleotide sequence ID" value="XM_051752058.1"/>
</dbReference>
<proteinExistence type="predicted"/>
<dbReference type="GeneID" id="76150775"/>
<dbReference type="InterPro" id="IPR045865">
    <property type="entry name" value="ACT-like_dom_sf"/>
</dbReference>
<dbReference type="GO" id="GO:0004664">
    <property type="term" value="F:prephenate dehydratase activity"/>
    <property type="evidence" value="ECO:0007669"/>
    <property type="project" value="UniProtKB-EC"/>
</dbReference>
<evidence type="ECO:0000313" key="10">
    <source>
        <dbReference type="Proteomes" id="UP001204833"/>
    </source>
</evidence>
<dbReference type="SUPFAM" id="SSF55021">
    <property type="entry name" value="ACT-like"/>
    <property type="match status" value="1"/>
</dbReference>
<comment type="pathway">
    <text evidence="1">Amino-acid biosynthesis; L-phenylalanine biosynthesis; phenylpyruvate from prephenate: step 1/1.</text>
</comment>
<dbReference type="GO" id="GO:0009094">
    <property type="term" value="P:L-phenylalanine biosynthetic process"/>
    <property type="evidence" value="ECO:0007669"/>
    <property type="project" value="UniProtKB-KW"/>
</dbReference>
<dbReference type="PANTHER" id="PTHR21022">
    <property type="entry name" value="PREPHENATE DEHYDRATASE P PROTEIN"/>
    <property type="match status" value="1"/>
</dbReference>
<dbReference type="PROSITE" id="PS00857">
    <property type="entry name" value="PREPHENATE_DEHYDR_1"/>
    <property type="match status" value="1"/>
</dbReference>
<dbReference type="InterPro" id="IPR008242">
    <property type="entry name" value="Chor_mutase/pphenate_deHydtase"/>
</dbReference>